<feature type="region of interest" description="Disordered" evidence="1">
    <location>
        <begin position="1"/>
        <end position="39"/>
    </location>
</feature>
<proteinExistence type="predicted"/>
<name>A0ABQ7BW50_BRACR</name>
<feature type="compositionally biased region" description="Basic and acidic residues" evidence="1">
    <location>
        <begin position="25"/>
        <end position="36"/>
    </location>
</feature>
<evidence type="ECO:0000256" key="1">
    <source>
        <dbReference type="SAM" id="MobiDB-lite"/>
    </source>
</evidence>
<organism evidence="2 3">
    <name type="scientific">Brassica cretica</name>
    <name type="common">Mustard</name>
    <dbReference type="NCBI Taxonomy" id="69181"/>
    <lineage>
        <taxon>Eukaryota</taxon>
        <taxon>Viridiplantae</taxon>
        <taxon>Streptophyta</taxon>
        <taxon>Embryophyta</taxon>
        <taxon>Tracheophyta</taxon>
        <taxon>Spermatophyta</taxon>
        <taxon>Magnoliopsida</taxon>
        <taxon>eudicotyledons</taxon>
        <taxon>Gunneridae</taxon>
        <taxon>Pentapetalae</taxon>
        <taxon>rosids</taxon>
        <taxon>malvids</taxon>
        <taxon>Brassicales</taxon>
        <taxon>Brassicaceae</taxon>
        <taxon>Brassiceae</taxon>
        <taxon>Brassica</taxon>
    </lineage>
</organism>
<feature type="compositionally biased region" description="Basic and acidic residues" evidence="1">
    <location>
        <begin position="1"/>
        <end position="16"/>
    </location>
</feature>
<dbReference type="Proteomes" id="UP000266723">
    <property type="component" value="Unassembled WGS sequence"/>
</dbReference>
<feature type="region of interest" description="Disordered" evidence="1">
    <location>
        <begin position="65"/>
        <end position="89"/>
    </location>
</feature>
<reference evidence="2 3" key="1">
    <citation type="journal article" date="2020" name="BMC Genomics">
        <title>Intraspecific diversification of the crop wild relative Brassica cretica Lam. using demographic model selection.</title>
        <authorList>
            <person name="Kioukis A."/>
            <person name="Michalopoulou V.A."/>
            <person name="Briers L."/>
            <person name="Pirintsos S."/>
            <person name="Studholme D.J."/>
            <person name="Pavlidis P."/>
            <person name="Sarris P.F."/>
        </authorList>
    </citation>
    <scope>NUCLEOTIDE SEQUENCE [LARGE SCALE GENOMIC DNA]</scope>
    <source>
        <strain evidence="3">cv. PFS-1207/04</strain>
    </source>
</reference>
<feature type="compositionally biased region" description="Polar residues" evidence="1">
    <location>
        <begin position="74"/>
        <end position="83"/>
    </location>
</feature>
<dbReference type="EMBL" id="QGKV02000832">
    <property type="protein sequence ID" value="KAF3543830.1"/>
    <property type="molecule type" value="Genomic_DNA"/>
</dbReference>
<keyword evidence="3" id="KW-1185">Reference proteome</keyword>
<evidence type="ECO:0000313" key="3">
    <source>
        <dbReference type="Proteomes" id="UP000266723"/>
    </source>
</evidence>
<gene>
    <name evidence="2" type="ORF">DY000_02007580</name>
</gene>
<sequence length="131" mass="15314">MHHFLPDGRHTRERTSRLHHGRSLSRQERGSEDSRGSRIRSGIFDNLSRDFQAFFYASTHKLLLRRHQKPKASPSPTRNQRLNSARPRSGVRELVLPRVRVLFRPEWNPGSQDYWSDVLPRGSMLRMSNSG</sequence>
<protein>
    <submittedName>
        <fullName evidence="2">Uncharacterized protein</fullName>
    </submittedName>
</protein>
<accession>A0ABQ7BW50</accession>
<comment type="caution">
    <text evidence="2">The sequence shown here is derived from an EMBL/GenBank/DDBJ whole genome shotgun (WGS) entry which is preliminary data.</text>
</comment>
<evidence type="ECO:0000313" key="2">
    <source>
        <dbReference type="EMBL" id="KAF3543830.1"/>
    </source>
</evidence>